<dbReference type="GO" id="GO:0004930">
    <property type="term" value="F:G protein-coupled receptor activity"/>
    <property type="evidence" value="ECO:0007669"/>
    <property type="project" value="InterPro"/>
</dbReference>
<dbReference type="PROSITE" id="PS50262">
    <property type="entry name" value="G_PROTEIN_RECEP_F1_2"/>
    <property type="match status" value="1"/>
</dbReference>
<dbReference type="InterPro" id="IPR017452">
    <property type="entry name" value="GPCR_Rhodpsn_7TM"/>
</dbReference>
<keyword evidence="5 7" id="KW-0472">Membrane</keyword>
<evidence type="ECO:0000256" key="7">
    <source>
        <dbReference type="SAM" id="Phobius"/>
    </source>
</evidence>
<feature type="transmembrane region" description="Helical" evidence="7">
    <location>
        <begin position="12"/>
        <end position="31"/>
    </location>
</feature>
<dbReference type="Proteomes" id="UP000663836">
    <property type="component" value="Unassembled WGS sequence"/>
</dbReference>
<dbReference type="CDD" id="cd00637">
    <property type="entry name" value="7tm_classA_rhodopsin-like"/>
    <property type="match status" value="1"/>
</dbReference>
<dbReference type="GO" id="GO:0005886">
    <property type="term" value="C:plasma membrane"/>
    <property type="evidence" value="ECO:0007669"/>
    <property type="project" value="UniProtKB-SubCell"/>
</dbReference>
<evidence type="ECO:0000256" key="1">
    <source>
        <dbReference type="ARBA" id="ARBA00004651"/>
    </source>
</evidence>
<feature type="transmembrane region" description="Helical" evidence="7">
    <location>
        <begin position="121"/>
        <end position="146"/>
    </location>
</feature>
<dbReference type="AlphaFoldDB" id="A0A813WE42"/>
<evidence type="ECO:0000256" key="5">
    <source>
        <dbReference type="ARBA" id="ARBA00023136"/>
    </source>
</evidence>
<dbReference type="PANTHER" id="PTHR24241">
    <property type="entry name" value="NEUROPEPTIDE RECEPTOR-RELATED G-PROTEIN COUPLED RECEPTOR"/>
    <property type="match status" value="1"/>
</dbReference>
<keyword evidence="3 7" id="KW-0812">Transmembrane</keyword>
<name>A0A813WE42_9BILA</name>
<dbReference type="EMBL" id="CAJOBD010000110">
    <property type="protein sequence ID" value="CAF3579367.1"/>
    <property type="molecule type" value="Genomic_DNA"/>
</dbReference>
<feature type="domain" description="G-protein coupled receptors family 1 profile" evidence="8">
    <location>
        <begin position="22"/>
        <end position="268"/>
    </location>
</feature>
<evidence type="ECO:0000313" key="11">
    <source>
        <dbReference type="Proteomes" id="UP000663864"/>
    </source>
</evidence>
<dbReference type="SUPFAM" id="SSF81321">
    <property type="entry name" value="Family A G protein-coupled receptor-like"/>
    <property type="match status" value="1"/>
</dbReference>
<evidence type="ECO:0000256" key="6">
    <source>
        <dbReference type="ARBA" id="ARBA00023170"/>
    </source>
</evidence>
<reference evidence="9" key="1">
    <citation type="submission" date="2021-02" db="EMBL/GenBank/DDBJ databases">
        <authorList>
            <person name="Nowell W R."/>
        </authorList>
    </citation>
    <scope>NUCLEOTIDE SEQUENCE</scope>
</reference>
<proteinExistence type="predicted"/>
<keyword evidence="6" id="KW-0675">Receptor</keyword>
<comment type="caution">
    <text evidence="9">The sequence shown here is derived from an EMBL/GenBank/DDBJ whole genome shotgun (WGS) entry which is preliminary data.</text>
</comment>
<gene>
    <name evidence="10" type="ORF">JBS370_LOCUS2729</name>
    <name evidence="9" type="ORF">ZHD862_LOCUS4796</name>
</gene>
<feature type="transmembrane region" description="Helical" evidence="7">
    <location>
        <begin position="43"/>
        <end position="64"/>
    </location>
</feature>
<dbReference type="Pfam" id="PF00001">
    <property type="entry name" value="7tm_1"/>
    <property type="match status" value="1"/>
</dbReference>
<sequence>MNFSIIVYGSNLVLLFFGIIFHIVFLILICIKIRPLASNVLSILISNSYLALILSSIALFEASLTSFLGNLNSWILFGTSLCKIRAYLIIVGESSMSYSLLLQAFFRLFRIVFYQRRALRSFRVFSIAIILQWIFVFLINLLYIFLNEFEYIPSEYRCEIPINNVSGVAMRVMLTYILPVNTIFLIYFYIIRYVRRTTNAVQTRQNINKRDMMVFKRIIILFIVLQILSTPLFVVWILYFITGYISSWNYYFLAFVSSFGQLVMSFVLASTTSQIRAKFKWKLCQVHPNIEMRIRDRNTQESDHHDLKEKF</sequence>
<protein>
    <recommendedName>
        <fullName evidence="8">G-protein coupled receptors family 1 profile domain-containing protein</fullName>
    </recommendedName>
</protein>
<evidence type="ECO:0000256" key="3">
    <source>
        <dbReference type="ARBA" id="ARBA00022692"/>
    </source>
</evidence>
<evidence type="ECO:0000313" key="9">
    <source>
        <dbReference type="EMBL" id="CAF0849453.1"/>
    </source>
</evidence>
<dbReference type="Proteomes" id="UP000663864">
    <property type="component" value="Unassembled WGS sequence"/>
</dbReference>
<accession>A0A813WE42</accession>
<dbReference type="Gene3D" id="1.20.1070.10">
    <property type="entry name" value="Rhodopsin 7-helix transmembrane proteins"/>
    <property type="match status" value="1"/>
</dbReference>
<evidence type="ECO:0000259" key="8">
    <source>
        <dbReference type="PROSITE" id="PS50262"/>
    </source>
</evidence>
<dbReference type="InterPro" id="IPR000276">
    <property type="entry name" value="GPCR_Rhodpsn"/>
</dbReference>
<evidence type="ECO:0000256" key="2">
    <source>
        <dbReference type="ARBA" id="ARBA00022475"/>
    </source>
</evidence>
<evidence type="ECO:0000256" key="4">
    <source>
        <dbReference type="ARBA" id="ARBA00022989"/>
    </source>
</evidence>
<feature type="transmembrane region" description="Helical" evidence="7">
    <location>
        <begin position="214"/>
        <end position="242"/>
    </location>
</feature>
<feature type="transmembrane region" description="Helical" evidence="7">
    <location>
        <begin position="173"/>
        <end position="194"/>
    </location>
</feature>
<evidence type="ECO:0000313" key="10">
    <source>
        <dbReference type="EMBL" id="CAF3579367.1"/>
    </source>
</evidence>
<dbReference type="EMBL" id="CAJNOT010000120">
    <property type="protein sequence ID" value="CAF0849453.1"/>
    <property type="molecule type" value="Genomic_DNA"/>
</dbReference>
<organism evidence="9 11">
    <name type="scientific">Rotaria sordida</name>
    <dbReference type="NCBI Taxonomy" id="392033"/>
    <lineage>
        <taxon>Eukaryota</taxon>
        <taxon>Metazoa</taxon>
        <taxon>Spiralia</taxon>
        <taxon>Gnathifera</taxon>
        <taxon>Rotifera</taxon>
        <taxon>Eurotatoria</taxon>
        <taxon>Bdelloidea</taxon>
        <taxon>Philodinida</taxon>
        <taxon>Philodinidae</taxon>
        <taxon>Rotaria</taxon>
    </lineage>
</organism>
<keyword evidence="2" id="KW-1003">Cell membrane</keyword>
<feature type="transmembrane region" description="Helical" evidence="7">
    <location>
        <begin position="84"/>
        <end position="109"/>
    </location>
</feature>
<feature type="transmembrane region" description="Helical" evidence="7">
    <location>
        <begin position="248"/>
        <end position="269"/>
    </location>
</feature>
<comment type="subcellular location">
    <subcellularLocation>
        <location evidence="1">Cell membrane</location>
        <topology evidence="1">Multi-pass membrane protein</topology>
    </subcellularLocation>
</comment>
<keyword evidence="4 7" id="KW-1133">Transmembrane helix</keyword>